<dbReference type="EMBL" id="AP026073">
    <property type="protein sequence ID" value="BDM69687.1"/>
    <property type="molecule type" value="Genomic_DNA"/>
</dbReference>
<reference evidence="1" key="1">
    <citation type="submission" date="2022-06" db="EMBL/GenBank/DDBJ databases">
        <title>Complete genome sequence of Streptomyces nigrescens HEK616.</title>
        <authorList>
            <person name="Asamizu S."/>
            <person name="Onaka H."/>
        </authorList>
    </citation>
    <scope>NUCLEOTIDE SEQUENCE</scope>
    <source>
        <strain evidence="1">HEK616</strain>
    </source>
</reference>
<keyword evidence="2" id="KW-1185">Reference proteome</keyword>
<dbReference type="SUPFAM" id="SSF50965">
    <property type="entry name" value="Galactose oxidase, central domain"/>
    <property type="match status" value="1"/>
</dbReference>
<protein>
    <submittedName>
        <fullName evidence="1">Uncharacterized protein</fullName>
    </submittedName>
</protein>
<accession>A0ABM7ZTI0</accession>
<evidence type="ECO:0000313" key="1">
    <source>
        <dbReference type="EMBL" id="BDM69687.1"/>
    </source>
</evidence>
<organism evidence="1 2">
    <name type="scientific">Streptomyces nigrescens</name>
    <dbReference type="NCBI Taxonomy" id="1920"/>
    <lineage>
        <taxon>Bacteria</taxon>
        <taxon>Bacillati</taxon>
        <taxon>Actinomycetota</taxon>
        <taxon>Actinomycetes</taxon>
        <taxon>Kitasatosporales</taxon>
        <taxon>Streptomycetaceae</taxon>
        <taxon>Streptomyces</taxon>
    </lineage>
</organism>
<evidence type="ECO:0000313" key="2">
    <source>
        <dbReference type="Proteomes" id="UP001059597"/>
    </source>
</evidence>
<dbReference type="InterPro" id="IPR011043">
    <property type="entry name" value="Gal_Oxase/kelch_b-propeller"/>
</dbReference>
<gene>
    <name evidence="1" type="ORF">HEK616_31740</name>
</gene>
<proteinExistence type="predicted"/>
<sequence length="429" mass="45140">MQVAGPEFVSTVRWPDGSDAAFAVPVPTLISRPPSDKEIRMPSHSPFPRRRSVRVSLLAALVATVVTGSLVLVGQSGDPTTPTAASAPAASLAPAAPHAGAWQATPVPVKKGDLTAVAALSDKQAWAVGYRLKSATSLEAVALRWDGKTWTQESTLPDNSFPQALAVRSATDIWAVGSASAHWDGTKWTAYQLDKDPSGHVVPDAVATTSDGKVWTAGRAMGRSIKDGVPAVQSWDGKAWHRQSLPDVGKGELSGITAVAPDDIWAVGAAYAPDEKSQQSALLLHFDGSNWRRVAAPGPQTTHNWLGGITALSADDIWAVGGSTTGSTERPLAVHWNGSTWTTARTPDVADGRLRGVGKTGNGDLWALGGKGAAPVALHWNDQHDQWEKTTAPDLVIRSFTTVPHSADLWATGISPHGDLIPAITRLKN</sequence>
<name>A0ABM7ZTI0_STRNI</name>
<dbReference type="Proteomes" id="UP001059597">
    <property type="component" value="Chromosome"/>
</dbReference>